<dbReference type="AlphaFoldDB" id="A0A6N7LF93"/>
<dbReference type="Proteomes" id="UP000439983">
    <property type="component" value="Unassembled WGS sequence"/>
</dbReference>
<name>A0A6N7LF93_SINTE</name>
<dbReference type="RefSeq" id="WP_153440396.1">
    <property type="nucleotide sequence ID" value="NZ_CP121660.1"/>
</dbReference>
<accession>A0A6N7LF93</accession>
<sequence>MPDRHNDRSNPLSRLAAQEEALYLRRSSTRFLECAIHLCVTHMTLSEVAELLEQEAKQLRQHG</sequence>
<proteinExistence type="predicted"/>
<reference evidence="1 2" key="1">
    <citation type="journal article" date="2013" name="Genome Biol.">
        <title>Comparative genomics of the core and accessory genomes of 48 Sinorhizobium strains comprising five genospecies.</title>
        <authorList>
            <person name="Sugawara M."/>
            <person name="Epstein B."/>
            <person name="Badgley B.D."/>
            <person name="Unno T."/>
            <person name="Xu L."/>
            <person name="Reese J."/>
            <person name="Gyaneshwar P."/>
            <person name="Denny R."/>
            <person name="Mudge J."/>
            <person name="Bharti A.K."/>
            <person name="Farmer A.D."/>
            <person name="May G.D."/>
            <person name="Woodward J.E."/>
            <person name="Medigue C."/>
            <person name="Vallenet D."/>
            <person name="Lajus A."/>
            <person name="Rouy Z."/>
            <person name="Martinez-Vaz B."/>
            <person name="Tiffin P."/>
            <person name="Young N.D."/>
            <person name="Sadowsky M.J."/>
        </authorList>
    </citation>
    <scope>NUCLEOTIDE SEQUENCE [LARGE SCALE GENOMIC DNA]</scope>
    <source>
        <strain evidence="1 2">USDA4894</strain>
    </source>
</reference>
<gene>
    <name evidence="1" type="ORF">GHK62_17360</name>
</gene>
<organism evidence="1 2">
    <name type="scientific">Sinorhizobium terangae</name>
    <dbReference type="NCBI Taxonomy" id="110322"/>
    <lineage>
        <taxon>Bacteria</taxon>
        <taxon>Pseudomonadati</taxon>
        <taxon>Pseudomonadota</taxon>
        <taxon>Alphaproteobacteria</taxon>
        <taxon>Hyphomicrobiales</taxon>
        <taxon>Rhizobiaceae</taxon>
        <taxon>Sinorhizobium/Ensifer group</taxon>
        <taxon>Sinorhizobium</taxon>
    </lineage>
</organism>
<evidence type="ECO:0000313" key="2">
    <source>
        <dbReference type="Proteomes" id="UP000439983"/>
    </source>
</evidence>
<dbReference type="EMBL" id="WITC01000061">
    <property type="protein sequence ID" value="MQX16477.1"/>
    <property type="molecule type" value="Genomic_DNA"/>
</dbReference>
<keyword evidence="2" id="KW-1185">Reference proteome</keyword>
<dbReference type="OrthoDB" id="8086619at2"/>
<protein>
    <submittedName>
        <fullName evidence="1">Uncharacterized protein</fullName>
    </submittedName>
</protein>
<comment type="caution">
    <text evidence="1">The sequence shown here is derived from an EMBL/GenBank/DDBJ whole genome shotgun (WGS) entry which is preliminary data.</text>
</comment>
<evidence type="ECO:0000313" key="1">
    <source>
        <dbReference type="EMBL" id="MQX16477.1"/>
    </source>
</evidence>